<feature type="compositionally biased region" description="Polar residues" evidence="29">
    <location>
        <begin position="412"/>
        <end position="427"/>
    </location>
</feature>
<dbReference type="FunFam" id="2.10.50.30:FF:000004">
    <property type="entry name" value="Taste receptor type 1 member 3-like protein"/>
    <property type="match status" value="1"/>
</dbReference>
<feature type="region of interest" description="Disordered" evidence="29">
    <location>
        <begin position="328"/>
        <end position="354"/>
    </location>
</feature>
<sequence length="1587" mass="178385">MSQSTVTEEGGTFEHLWSSLEPDSTYFELPPGSQPGERPVPSTSTPGSHCSAAEVSMDVYHMRDMNDNVMSQYNLLSSSMESLGSRATSASPYSSENASSSAVPTPSPYSQPNSTFEGLSPAPAIPSNTDYPGPHTFQVSFQQSSTAKSATWTYSPLLKKLYCQIAKTCPIQIKLSSSPPHGSIIRAMPIYKKAEHVTEVVKRCPNHELGRDFNDGQAAPASHLIRVEGNNLSQYVDDPVTGRQSVFLPYEAPQVGTEFTTILYNFMCNSSCVGGMNRRPILIIITLETRDGQVLGRRSFEGRICACPGRDRKADEDHFREQQALNESVAKNGGASKRNFKQCPPNIPSPNINMRKRRHGEEEIYYIPVRGRENFELLMKIKDSLELVELVPQQLVDSYRQQTQQQLLQRPSHISSPTSYSPMSNMNKLHAHGGLSKPPLVNQLVGQQPQQHPSAPNSIAHMGSNMLNNNHHMQANGDMNGGHSSQTMSASHCSPPPPYNPDPSLVSFLTSLGCQHFIEYFTSQGLQSVYHLQTLSMEDLGALKIPEQSRLAIWRGLQEMKQGAPMQLPPSTHHHDYHGQQLMRSSSNMAASAMAAIGAAGGELQRQRVMEAVHFRVRHTITIPNRPGVVGTSGMAAAADEWADFGFDMPDCKMSRSKHCIKEEFMEKPGSDNSGRTRMSEGDSVGESIHGKPSVVAAFFTRIGQVYQSWLDKSTPFYAGRWAATLLFTAVYMIRVYILQGWYIVTYALGIYHLNLFIAFLSPKVDPSMLDEDEGPSLPTKQNEEFRPFIRRLPEFKFWHSATKGIVIAMICTFFDAFNVPVFWPILVMYFIMLFCITMKRQIKHMIKYRYLPFTHGKRTYKGKEDTAKPFASGLFDVHHVSAPVYHDRPETIDCSSQPLILSSYRRFQLMRFAVEEINNSTNLLPNVSLGYEIFDHCSDTQNIPGILDLISVNGSIQPWGEPHNNLSKVIAVVGTYTSTETLTVAPLFMMDLLPMVSYGAASSVFSRKQQFPSFFRTVHPNKDVVEVIVNIILHFDWRWVAFLNIDNDYGKDGQEVFRKLIRDTEICLAYAKGLNHYTDYSQIFQQIEAQRVNILIVFAPEWTAEALIESAIRLNVTNKVWIAGDAWSLNKRLPKKKGIRNIGTVLGVSEPAQKIPGFGDFIYSSKSRTRCEDKEQQRFCNQVCNCSGLSAEEVIAADPSFSFPVYSAVYTIAHALHGVLRCGADTCHNNVTVYPHMVLAELKKSNFTLLNQNIQFDRNGDPTFGSYSIVFWNHSGDAQDIGFYYFPPSFHFFINITKIQWYTKGEVPTSMCSQECPVGYSKKHDGIHKCCFTCEVCPNGTYVNSTEDPYKCIKCEETEWSAEGSTSCSVRSVEYIPFTDSGAVLIMLGAWALVGITLATSVLFAMNYNTPVVRSAGGPMCFLILGCLSLCSLSVFFYFAAKFPKLHGWWMKYHGQWLVISVAFVAQALFLIIGHSFGPPKTYRDTLWYPDKIILGYLPKNYNEAKAITFCLLLLILTWIIFATEYMLYHGKYIQTLNALAVLSSLYSFLLWYFLPKVYIIIFQRHKNTQQYFQGLIQNYTKTISQ</sequence>
<keyword evidence="19" id="KW-0010">Activator</keyword>
<keyword evidence="12 27" id="KW-0862">Zinc</keyword>
<evidence type="ECO:0000256" key="5">
    <source>
        <dbReference type="ARBA" id="ARBA00011393"/>
    </source>
</evidence>
<comment type="similarity">
    <text evidence="25">Belongs to the G-protein coupled receptor 3 family. TAS1R subfamily.</text>
</comment>
<dbReference type="InterPro" id="IPR002117">
    <property type="entry name" value="p53_tumour_suppressor"/>
</dbReference>
<dbReference type="GO" id="GO:0005737">
    <property type="term" value="C:cytoplasm"/>
    <property type="evidence" value="ECO:0007669"/>
    <property type="project" value="UniProtKB-ARBA"/>
</dbReference>
<dbReference type="PRINTS" id="PR00386">
    <property type="entry name" value="P53SUPPRESSR"/>
</dbReference>
<evidence type="ECO:0000256" key="11">
    <source>
        <dbReference type="ARBA" id="ARBA00022729"/>
    </source>
</evidence>
<evidence type="ECO:0000256" key="21">
    <source>
        <dbReference type="ARBA" id="ARBA00023170"/>
    </source>
</evidence>
<feature type="binding site" evidence="27">
    <location>
        <position position="204"/>
    </location>
    <ligand>
        <name>Zn(2+)</name>
        <dbReference type="ChEBI" id="CHEBI:29105"/>
    </ligand>
</feature>
<dbReference type="PROSITE" id="PS00134">
    <property type="entry name" value="TRYPSIN_HIS"/>
    <property type="match status" value="1"/>
</dbReference>
<dbReference type="STRING" id="52904.ENSSMAP00000025882"/>
<evidence type="ECO:0000256" key="15">
    <source>
        <dbReference type="ARBA" id="ARBA00023015"/>
    </source>
</evidence>
<dbReference type="GO" id="GO:0005634">
    <property type="term" value="C:nucleus"/>
    <property type="evidence" value="ECO:0007669"/>
    <property type="project" value="UniProtKB-SubCell"/>
</dbReference>
<keyword evidence="9" id="KW-0053">Apoptosis</keyword>
<dbReference type="Proteomes" id="UP000246464">
    <property type="component" value="Chromosome 11"/>
</dbReference>
<evidence type="ECO:0000256" key="23">
    <source>
        <dbReference type="ARBA" id="ARBA00023224"/>
    </source>
</evidence>
<evidence type="ECO:0000313" key="33">
    <source>
        <dbReference type="Proteomes" id="UP000246464"/>
    </source>
</evidence>
<dbReference type="GO" id="GO:0004930">
    <property type="term" value="F:G protein-coupled receptor activity"/>
    <property type="evidence" value="ECO:0007669"/>
    <property type="project" value="UniProtKB-KW"/>
</dbReference>
<keyword evidence="8 30" id="KW-0812">Transmembrane</keyword>
<dbReference type="InterPro" id="IPR004932">
    <property type="entry name" value="Rer1"/>
</dbReference>
<organism evidence="32 33">
    <name type="scientific">Scophthalmus maximus</name>
    <name type="common">Turbot</name>
    <name type="synonym">Psetta maxima</name>
    <dbReference type="NCBI Taxonomy" id="52904"/>
    <lineage>
        <taxon>Eukaryota</taxon>
        <taxon>Metazoa</taxon>
        <taxon>Chordata</taxon>
        <taxon>Craniata</taxon>
        <taxon>Vertebrata</taxon>
        <taxon>Euteleostomi</taxon>
        <taxon>Actinopterygii</taxon>
        <taxon>Neopterygii</taxon>
        <taxon>Teleostei</taxon>
        <taxon>Neoteleostei</taxon>
        <taxon>Acanthomorphata</taxon>
        <taxon>Carangaria</taxon>
        <taxon>Pleuronectiformes</taxon>
        <taxon>Pleuronectoidei</taxon>
        <taxon>Scophthalmidae</taxon>
        <taxon>Scophthalmus</taxon>
    </lineage>
</organism>
<keyword evidence="14 30" id="KW-1133">Transmembrane helix</keyword>
<keyword evidence="33" id="KW-1185">Reference proteome</keyword>
<dbReference type="InterPro" id="IPR017978">
    <property type="entry name" value="GPCR_3_C"/>
</dbReference>
<feature type="transmembrane region" description="Helical" evidence="30">
    <location>
        <begin position="1385"/>
        <end position="1406"/>
    </location>
</feature>
<dbReference type="PANTHER" id="PTHR11447">
    <property type="entry name" value="CELLULAR TUMOR ANTIGEN P53"/>
    <property type="match status" value="1"/>
</dbReference>
<feature type="transmembrane region" description="Helical" evidence="30">
    <location>
        <begin position="1454"/>
        <end position="1474"/>
    </location>
</feature>
<dbReference type="Gene3D" id="3.40.50.2300">
    <property type="match status" value="2"/>
</dbReference>
<evidence type="ECO:0000256" key="18">
    <source>
        <dbReference type="ARBA" id="ARBA00023136"/>
    </source>
</evidence>
<dbReference type="GO" id="GO:0006915">
    <property type="term" value="P:apoptotic process"/>
    <property type="evidence" value="ECO:0007669"/>
    <property type="project" value="UniProtKB-KW"/>
</dbReference>
<feature type="transmembrane region" description="Helical" evidence="30">
    <location>
        <begin position="741"/>
        <end position="761"/>
    </location>
</feature>
<dbReference type="InterPro" id="IPR001660">
    <property type="entry name" value="SAM"/>
</dbReference>
<dbReference type="CDD" id="cd08367">
    <property type="entry name" value="P53"/>
    <property type="match status" value="1"/>
</dbReference>
<feature type="region of interest" description="Disordered" evidence="29">
    <location>
        <begin position="667"/>
        <end position="687"/>
    </location>
</feature>
<keyword evidence="15" id="KW-0805">Transcription regulation</keyword>
<dbReference type="GO" id="GO:0004252">
    <property type="term" value="F:serine-type endopeptidase activity"/>
    <property type="evidence" value="ECO:0007669"/>
    <property type="project" value="InterPro"/>
</dbReference>
<evidence type="ECO:0000259" key="31">
    <source>
        <dbReference type="PROSITE" id="PS50259"/>
    </source>
</evidence>
<feature type="compositionally biased region" description="Polar residues" evidence="29">
    <location>
        <begin position="444"/>
        <end position="457"/>
    </location>
</feature>
<dbReference type="SUPFAM" id="SSF57586">
    <property type="entry name" value="TNF receptor-like"/>
    <property type="match status" value="1"/>
</dbReference>
<dbReference type="InterPro" id="IPR057064">
    <property type="entry name" value="P53_central_site"/>
</dbReference>
<dbReference type="FunFam" id="2.60.40.720:FF:000002">
    <property type="entry name" value="Cellular tumor antigen p53"/>
    <property type="match status" value="1"/>
</dbReference>
<dbReference type="Gene3D" id="1.10.150.50">
    <property type="entry name" value="Transcription Factor, Ets-1"/>
    <property type="match status" value="1"/>
</dbReference>
<dbReference type="GO" id="GO:0000981">
    <property type="term" value="F:DNA-binding transcription factor activity, RNA polymerase II-specific"/>
    <property type="evidence" value="ECO:0007669"/>
    <property type="project" value="TreeGrafter"/>
</dbReference>
<feature type="transmembrane region" description="Helical" evidence="30">
    <location>
        <begin position="822"/>
        <end position="839"/>
    </location>
</feature>
<dbReference type="Pfam" id="PF00870">
    <property type="entry name" value="P53"/>
    <property type="match status" value="1"/>
</dbReference>
<accession>A0A2U9C1C4</accession>
<keyword evidence="10 27" id="KW-0479">Metal-binding</keyword>
<dbReference type="InterPro" id="IPR010991">
    <property type="entry name" value="p53_tetrameristn"/>
</dbReference>
<dbReference type="EMBL" id="CP026253">
    <property type="protein sequence ID" value="AWP09459.1"/>
    <property type="molecule type" value="Genomic_DNA"/>
</dbReference>
<evidence type="ECO:0000256" key="19">
    <source>
        <dbReference type="ARBA" id="ARBA00023159"/>
    </source>
</evidence>
<evidence type="ECO:0000256" key="20">
    <source>
        <dbReference type="ARBA" id="ARBA00023163"/>
    </source>
</evidence>
<feature type="domain" description="G-protein coupled receptors family 3 profile" evidence="31">
    <location>
        <begin position="1499"/>
        <end position="1572"/>
    </location>
</feature>
<evidence type="ECO:0000256" key="16">
    <source>
        <dbReference type="ARBA" id="ARBA00023040"/>
    </source>
</evidence>
<dbReference type="Gene3D" id="2.10.50.30">
    <property type="entry name" value="GPCR, family 3, nine cysteines domain"/>
    <property type="match status" value="1"/>
</dbReference>
<keyword evidence="13" id="KW-0832">Ubl conjugation</keyword>
<feature type="transmembrane region" description="Helical" evidence="30">
    <location>
        <begin position="1418"/>
        <end position="1442"/>
    </location>
</feature>
<dbReference type="GO" id="GO:0006508">
    <property type="term" value="P:proteolysis"/>
    <property type="evidence" value="ECO:0007669"/>
    <property type="project" value="InterPro"/>
</dbReference>
<dbReference type="Pfam" id="PF00003">
    <property type="entry name" value="7tm_3"/>
    <property type="match status" value="2"/>
</dbReference>
<dbReference type="SUPFAM" id="SSF49417">
    <property type="entry name" value="p53-like transcription factors"/>
    <property type="match status" value="1"/>
</dbReference>
<dbReference type="PROSITE" id="PS50259">
    <property type="entry name" value="G_PROTEIN_RECEP_F3_4"/>
    <property type="match status" value="1"/>
</dbReference>
<dbReference type="SUPFAM" id="SSF47719">
    <property type="entry name" value="p53 tetramerization domain"/>
    <property type="match status" value="1"/>
</dbReference>
<evidence type="ECO:0000256" key="3">
    <source>
        <dbReference type="ARBA" id="ARBA00006070"/>
    </source>
</evidence>
<evidence type="ECO:0000256" key="12">
    <source>
        <dbReference type="ARBA" id="ARBA00022833"/>
    </source>
</evidence>
<dbReference type="Pfam" id="PF03248">
    <property type="entry name" value="Rer1"/>
    <property type="match status" value="1"/>
</dbReference>
<dbReference type="PROSITE" id="PS00348">
    <property type="entry name" value="P53"/>
    <property type="match status" value="1"/>
</dbReference>
<evidence type="ECO:0000256" key="4">
    <source>
        <dbReference type="ARBA" id="ARBA00006167"/>
    </source>
</evidence>
<dbReference type="InterPro" id="IPR001828">
    <property type="entry name" value="ANF_lig-bd_rcpt"/>
</dbReference>
<feature type="binding site" evidence="27">
    <location>
        <position position="207"/>
    </location>
    <ligand>
        <name>Zn(2+)</name>
        <dbReference type="ChEBI" id="CHEBI:29105"/>
    </ligand>
</feature>
<keyword evidence="22" id="KW-0325">Glycoprotein</keyword>
<keyword evidence="17" id="KW-0238">DNA-binding</keyword>
<evidence type="ECO:0000256" key="14">
    <source>
        <dbReference type="ARBA" id="ARBA00022989"/>
    </source>
</evidence>
<evidence type="ECO:0000256" key="10">
    <source>
        <dbReference type="ARBA" id="ARBA00022723"/>
    </source>
</evidence>
<comment type="subcellular location">
    <subcellularLocation>
        <location evidence="2">Cell membrane</location>
        <topology evidence="2">Multi-pass membrane protein</topology>
    </subcellularLocation>
    <subcellularLocation>
        <location evidence="1">Nucleus</location>
    </subcellularLocation>
</comment>
<reference evidence="32 33" key="1">
    <citation type="submission" date="2017-12" db="EMBL/GenBank/DDBJ databases">
        <title>Integrating genomic resources of turbot (Scophthalmus maximus) in depth evaluation of genetic and physical mapping variation across individuals.</title>
        <authorList>
            <person name="Martinez P."/>
        </authorList>
    </citation>
    <scope>NUCLEOTIDE SEQUENCE [LARGE SCALE GENOMIC DNA]</scope>
</reference>
<feature type="transmembrane region" description="Helical" evidence="30">
    <location>
        <begin position="1508"/>
        <end position="1530"/>
    </location>
</feature>
<dbReference type="PANTHER" id="PTHR11447:SF21">
    <property type="entry name" value="TUMOR PROTEIN P73"/>
    <property type="match status" value="1"/>
</dbReference>
<keyword evidence="11" id="KW-0732">Signal</keyword>
<dbReference type="GO" id="GO:0050909">
    <property type="term" value="P:sensory perception of taste"/>
    <property type="evidence" value="ECO:0007669"/>
    <property type="project" value="UniProtKB-ARBA"/>
</dbReference>
<keyword evidence="23" id="KW-0807">Transducer</keyword>
<evidence type="ECO:0000256" key="25">
    <source>
        <dbReference type="ARBA" id="ARBA00038492"/>
    </source>
</evidence>
<dbReference type="InterPro" id="IPR011500">
    <property type="entry name" value="GPCR_3_9-Cys_dom"/>
</dbReference>
<feature type="site" description="Interaction with DNA" evidence="28">
    <location>
        <position position="148"/>
    </location>
</feature>
<dbReference type="Pfam" id="PF07562">
    <property type="entry name" value="NCD3G"/>
    <property type="match status" value="1"/>
</dbReference>
<comment type="similarity">
    <text evidence="3">Belongs to the RER1 family.</text>
</comment>
<dbReference type="InterPro" id="IPR038550">
    <property type="entry name" value="GPCR_3_9-Cys_sf"/>
</dbReference>
<dbReference type="GO" id="GO:0005886">
    <property type="term" value="C:plasma membrane"/>
    <property type="evidence" value="ECO:0007669"/>
    <property type="project" value="UniProtKB-SubCell"/>
</dbReference>
<feature type="transmembrane region" description="Helical" evidence="30">
    <location>
        <begin position="717"/>
        <end position="734"/>
    </location>
</feature>
<dbReference type="FunFam" id="3.40.50.2300:FF:000016">
    <property type="entry name" value="Taste 1 receptor member 2"/>
    <property type="match status" value="1"/>
</dbReference>
<dbReference type="InterPro" id="IPR012346">
    <property type="entry name" value="p53/RUNT-type_TF_DNA-bd_sf"/>
</dbReference>
<dbReference type="InterPro" id="IPR008967">
    <property type="entry name" value="p53-like_TF_DNA-bd_sf"/>
</dbReference>
<evidence type="ECO:0000256" key="28">
    <source>
        <dbReference type="PIRSR" id="PIRSR602117-2"/>
    </source>
</evidence>
<comment type="function">
    <text evidence="26">Multifunctional transcription factor that induces cell cycle arrest, DNA repair or apoptosis upon binding to its target DNA sequence. Acts as a tumor suppressor in many tumor types; induces growth arrest or apoptosis depending on the physiological circumstances and cell type. Negatively regulates cell division by controlling expression of a set of genes required for this process. One of the activated genes is an inhibitor of cyclin-dependent kinases. Apoptosis induction seems to be mediated either by stimulation of BAX and FAS antigen expression, or by repression of Bcl-2 expression.</text>
</comment>
<dbReference type="Gene3D" id="4.10.170.10">
    <property type="entry name" value="p53-like tetramerisation domain"/>
    <property type="match status" value="1"/>
</dbReference>
<dbReference type="GO" id="GO:0046872">
    <property type="term" value="F:metal ion binding"/>
    <property type="evidence" value="ECO:0007669"/>
    <property type="project" value="UniProtKB-KW"/>
</dbReference>
<comment type="similarity">
    <text evidence="4">Belongs to the p53 family.</text>
</comment>
<evidence type="ECO:0000256" key="24">
    <source>
        <dbReference type="ARBA" id="ARBA00023242"/>
    </source>
</evidence>
<feature type="region of interest" description="Disordered" evidence="29">
    <location>
        <begin position="404"/>
        <end position="498"/>
    </location>
</feature>
<evidence type="ECO:0000256" key="9">
    <source>
        <dbReference type="ARBA" id="ARBA00022703"/>
    </source>
</evidence>
<dbReference type="GO" id="GO:0000978">
    <property type="term" value="F:RNA polymerase II cis-regulatory region sequence-specific DNA binding"/>
    <property type="evidence" value="ECO:0007669"/>
    <property type="project" value="TreeGrafter"/>
</dbReference>
<dbReference type="InterPro" id="IPR011615">
    <property type="entry name" value="p53_DNA-bd"/>
</dbReference>
<keyword evidence="18 30" id="KW-0472">Membrane</keyword>
<evidence type="ECO:0000256" key="8">
    <source>
        <dbReference type="ARBA" id="ARBA00022692"/>
    </source>
</evidence>
<evidence type="ECO:0000256" key="13">
    <source>
        <dbReference type="ARBA" id="ARBA00022843"/>
    </source>
</evidence>
<dbReference type="Pfam" id="PF07710">
    <property type="entry name" value="P53_tetramer"/>
    <property type="match status" value="1"/>
</dbReference>
<feature type="region of interest" description="Disordered" evidence="29">
    <location>
        <begin position="85"/>
        <end position="136"/>
    </location>
</feature>
<evidence type="ECO:0000256" key="17">
    <source>
        <dbReference type="ARBA" id="ARBA00023125"/>
    </source>
</evidence>
<evidence type="ECO:0000256" key="7">
    <source>
        <dbReference type="ARBA" id="ARBA00022553"/>
    </source>
</evidence>
<dbReference type="InterPro" id="IPR036674">
    <property type="entry name" value="p53_tetramer_sf"/>
</dbReference>
<feature type="binding site" evidence="27">
    <location>
        <position position="268"/>
    </location>
    <ligand>
        <name>Zn(2+)</name>
        <dbReference type="ChEBI" id="CHEBI:29105"/>
    </ligand>
</feature>
<keyword evidence="20" id="KW-0804">Transcription</keyword>
<comment type="cofactor">
    <cofactor evidence="27">
        <name>Zn(2+)</name>
        <dbReference type="ChEBI" id="CHEBI:29105"/>
    </cofactor>
    <text evidence="27">Binds 1 zinc ion per subunit.</text>
</comment>
<feature type="compositionally biased region" description="Low complexity" evidence="29">
    <location>
        <begin position="89"/>
        <end position="102"/>
    </location>
</feature>
<dbReference type="Pfam" id="PF01094">
    <property type="entry name" value="ANF_receptor"/>
    <property type="match status" value="1"/>
</dbReference>
<keyword evidence="6" id="KW-1003">Cell membrane</keyword>
<dbReference type="SUPFAM" id="SSF53822">
    <property type="entry name" value="Periplasmic binding protein-like I"/>
    <property type="match status" value="1"/>
</dbReference>
<keyword evidence="16" id="KW-0297">G-protein coupled receptor</keyword>
<keyword evidence="7" id="KW-0597">Phosphoprotein</keyword>
<evidence type="ECO:0000256" key="2">
    <source>
        <dbReference type="ARBA" id="ARBA00004651"/>
    </source>
</evidence>
<evidence type="ECO:0000256" key="29">
    <source>
        <dbReference type="SAM" id="MobiDB-lite"/>
    </source>
</evidence>
<feature type="transmembrane region" description="Helical" evidence="30">
    <location>
        <begin position="1537"/>
        <end position="1556"/>
    </location>
</feature>
<evidence type="ECO:0000256" key="1">
    <source>
        <dbReference type="ARBA" id="ARBA00004123"/>
    </source>
</evidence>
<evidence type="ECO:0000256" key="26">
    <source>
        <dbReference type="ARBA" id="ARBA00045328"/>
    </source>
</evidence>
<dbReference type="Pfam" id="PF07647">
    <property type="entry name" value="SAM_2"/>
    <property type="match status" value="1"/>
</dbReference>
<evidence type="ECO:0000313" key="32">
    <source>
        <dbReference type="EMBL" id="AWP09459.1"/>
    </source>
</evidence>
<feature type="binding site" evidence="27">
    <location>
        <position position="272"/>
    </location>
    <ligand>
        <name>Zn(2+)</name>
        <dbReference type="ChEBI" id="CHEBI:29105"/>
    </ligand>
</feature>
<proteinExistence type="inferred from homology"/>
<feature type="compositionally biased region" description="Polar residues" evidence="29">
    <location>
        <begin position="108"/>
        <end position="117"/>
    </location>
</feature>
<comment type="subunit">
    <text evidence="5">Binds DNA as a homotetramer.</text>
</comment>
<keyword evidence="21" id="KW-0675">Receptor</keyword>
<dbReference type="SUPFAM" id="SSF47769">
    <property type="entry name" value="SAM/Pointed domain"/>
    <property type="match status" value="1"/>
</dbReference>
<keyword evidence="24" id="KW-0539">Nucleus</keyword>
<evidence type="ECO:0000256" key="6">
    <source>
        <dbReference type="ARBA" id="ARBA00022475"/>
    </source>
</evidence>
<dbReference type="GO" id="GO:0051262">
    <property type="term" value="P:protein tetramerization"/>
    <property type="evidence" value="ECO:0007669"/>
    <property type="project" value="InterPro"/>
</dbReference>
<feature type="region of interest" description="Disordered" evidence="29">
    <location>
        <begin position="1"/>
        <end position="50"/>
    </location>
</feature>
<gene>
    <name evidence="32" type="ORF">SMAX5B_014982</name>
</gene>
<dbReference type="InterPro" id="IPR018114">
    <property type="entry name" value="TRYPSIN_HIS"/>
</dbReference>
<name>A0A2U9C1C4_SCOMX</name>
<dbReference type="InterPro" id="IPR028082">
    <property type="entry name" value="Peripla_BP_I"/>
</dbReference>
<dbReference type="SMART" id="SM00454">
    <property type="entry name" value="SAM"/>
    <property type="match status" value="1"/>
</dbReference>
<evidence type="ECO:0000256" key="30">
    <source>
        <dbReference type="SAM" id="Phobius"/>
    </source>
</evidence>
<dbReference type="Gene3D" id="2.60.40.720">
    <property type="match status" value="1"/>
</dbReference>
<dbReference type="InterPro" id="IPR013761">
    <property type="entry name" value="SAM/pointed_sf"/>
</dbReference>
<evidence type="ECO:0000256" key="22">
    <source>
        <dbReference type="ARBA" id="ARBA00023180"/>
    </source>
</evidence>
<protein>
    <submittedName>
        <fullName evidence="32">Putative tumor protein p73</fullName>
    </submittedName>
</protein>
<evidence type="ECO:0000256" key="27">
    <source>
        <dbReference type="PIRSR" id="PIRSR602117-1"/>
    </source>
</evidence>